<dbReference type="AlphaFoldDB" id="A0A0A9BY96"/>
<reference evidence="1" key="2">
    <citation type="journal article" date="2015" name="Data Brief">
        <title>Shoot transcriptome of the giant reed, Arundo donax.</title>
        <authorList>
            <person name="Barrero R.A."/>
            <person name="Guerrero F.D."/>
            <person name="Moolhuijzen P."/>
            <person name="Goolsby J.A."/>
            <person name="Tidwell J."/>
            <person name="Bellgard S.E."/>
            <person name="Bellgard M.I."/>
        </authorList>
    </citation>
    <scope>NUCLEOTIDE SEQUENCE</scope>
    <source>
        <tissue evidence="1">Shoot tissue taken approximately 20 cm above the soil surface</tissue>
    </source>
</reference>
<proteinExistence type="predicted"/>
<sequence>MAFLTSTATISLRAPLHLAASTRRRSVLPVAVKATANSSSTSPHPILSSLRLAASAAVLLAATSPAIACTPTPSPPALPPAALTATVSPDDPIPDDEPHTFEKLIAETAALVRFGGADLARARLSSAAPGGDESGARLLAAQALFVDGKVEEAIAAFEELALEDPGDYRPLFCQGMLYFALGKMEESVSVLARCREVAGDKFDPDITMVSSPTDAAVADAESGVEKVEAEAPKAAKV</sequence>
<evidence type="ECO:0000313" key="1">
    <source>
        <dbReference type="EMBL" id="JAD68296.1"/>
    </source>
</evidence>
<dbReference type="SUPFAM" id="SSF48452">
    <property type="entry name" value="TPR-like"/>
    <property type="match status" value="1"/>
</dbReference>
<dbReference type="InterPro" id="IPR011990">
    <property type="entry name" value="TPR-like_helical_dom_sf"/>
</dbReference>
<dbReference type="EMBL" id="GBRH01229599">
    <property type="protein sequence ID" value="JAD68296.1"/>
    <property type="molecule type" value="Transcribed_RNA"/>
</dbReference>
<accession>A0A0A9BY96</accession>
<reference evidence="1" key="1">
    <citation type="submission" date="2014-09" db="EMBL/GenBank/DDBJ databases">
        <authorList>
            <person name="Magalhaes I.L.F."/>
            <person name="Oliveira U."/>
            <person name="Santos F.R."/>
            <person name="Vidigal T.H.D.A."/>
            <person name="Brescovit A.D."/>
            <person name="Santos A.J."/>
        </authorList>
    </citation>
    <scope>NUCLEOTIDE SEQUENCE</scope>
    <source>
        <tissue evidence="1">Shoot tissue taken approximately 20 cm above the soil surface</tissue>
    </source>
</reference>
<protein>
    <submittedName>
        <fullName evidence="1">Uncharacterized protein</fullName>
    </submittedName>
</protein>
<name>A0A0A9BY96_ARUDO</name>
<dbReference type="Gene3D" id="1.25.40.10">
    <property type="entry name" value="Tetratricopeptide repeat domain"/>
    <property type="match status" value="1"/>
</dbReference>
<organism evidence="1">
    <name type="scientific">Arundo donax</name>
    <name type="common">Giant reed</name>
    <name type="synonym">Donax arundinaceus</name>
    <dbReference type="NCBI Taxonomy" id="35708"/>
    <lineage>
        <taxon>Eukaryota</taxon>
        <taxon>Viridiplantae</taxon>
        <taxon>Streptophyta</taxon>
        <taxon>Embryophyta</taxon>
        <taxon>Tracheophyta</taxon>
        <taxon>Spermatophyta</taxon>
        <taxon>Magnoliopsida</taxon>
        <taxon>Liliopsida</taxon>
        <taxon>Poales</taxon>
        <taxon>Poaceae</taxon>
        <taxon>PACMAD clade</taxon>
        <taxon>Arundinoideae</taxon>
        <taxon>Arundineae</taxon>
        <taxon>Arundo</taxon>
    </lineage>
</organism>